<sequence>MEVCVIGAGAAGLAAARHAQDAGFNCTVYEMCSDVGGVWIYTDDTHHDKYGYPVHSAMYKGLYTNLPKEIMGFPDFSIRDHPQSYLSQEEILRFLNDYTDNFNLRPLIQFNHIVNEIYPLDGGKWRVTVVNKLTKASSSNVYDCVMICTGHYSSPYYPNIPGRDTFKGEQYHSKYYRSPDAYTGKDMLVIGAGPSGMDLALHLSKTANKVYFSHNNDHLRAKYPDNVSMKPLSKSIGEHEVNFEDGTSCKVDVIFYCTGYLYDFPFLHESCGITVNDNFIEPLYKHIIHIEKPTMCLIGVPFNVCAFQMFDLQARFYINYLKGNMKLPTPEAMRADALQELEEKLSKGFPISQAHMLGPYQRSYYSDLANLAKTHDIPEVMLKIKKASFERFTEDLLNFRRDVYKIIDDENFIHVC</sequence>
<keyword evidence="2" id="KW-1185">Reference proteome</keyword>
<dbReference type="Proteomes" id="UP001056778">
    <property type="component" value="Chromosome 2"/>
</dbReference>
<keyword evidence="1" id="KW-0560">Oxidoreductase</keyword>
<name>A0ACB9TQF3_HOLOL</name>
<evidence type="ECO:0000313" key="1">
    <source>
        <dbReference type="EMBL" id="KAI4469101.1"/>
    </source>
</evidence>
<comment type="caution">
    <text evidence="1">The sequence shown here is derived from an EMBL/GenBank/DDBJ whole genome shotgun (WGS) entry which is preliminary data.</text>
</comment>
<organism evidence="1 2">
    <name type="scientific">Holotrichia oblita</name>
    <name type="common">Chafer beetle</name>
    <dbReference type="NCBI Taxonomy" id="644536"/>
    <lineage>
        <taxon>Eukaryota</taxon>
        <taxon>Metazoa</taxon>
        <taxon>Ecdysozoa</taxon>
        <taxon>Arthropoda</taxon>
        <taxon>Hexapoda</taxon>
        <taxon>Insecta</taxon>
        <taxon>Pterygota</taxon>
        <taxon>Neoptera</taxon>
        <taxon>Endopterygota</taxon>
        <taxon>Coleoptera</taxon>
        <taxon>Polyphaga</taxon>
        <taxon>Scarabaeiformia</taxon>
        <taxon>Scarabaeidae</taxon>
        <taxon>Melolonthinae</taxon>
        <taxon>Holotrichia</taxon>
    </lineage>
</organism>
<accession>A0ACB9TQF3</accession>
<dbReference type="EMBL" id="CM043016">
    <property type="protein sequence ID" value="KAI4469101.1"/>
    <property type="molecule type" value="Genomic_DNA"/>
</dbReference>
<keyword evidence="1" id="KW-0503">Monooxygenase</keyword>
<reference evidence="1" key="1">
    <citation type="submission" date="2022-04" db="EMBL/GenBank/DDBJ databases">
        <title>Chromosome-scale genome assembly of Holotrichia oblita Faldermann.</title>
        <authorList>
            <person name="Rongchong L."/>
        </authorList>
    </citation>
    <scope>NUCLEOTIDE SEQUENCE</scope>
    <source>
        <strain evidence="1">81SQS9</strain>
    </source>
</reference>
<evidence type="ECO:0000313" key="2">
    <source>
        <dbReference type="Proteomes" id="UP001056778"/>
    </source>
</evidence>
<protein>
    <submittedName>
        <fullName evidence="1">Dimethylaniline monooxygenase</fullName>
    </submittedName>
</protein>
<proteinExistence type="predicted"/>
<gene>
    <name evidence="1" type="ORF">MML48_2g00000660</name>
</gene>